<name>A0A812LWH5_9DINO</name>
<protein>
    <submittedName>
        <fullName evidence="5">NMRAL1 protein</fullName>
    </submittedName>
</protein>
<dbReference type="GO" id="GO:0005634">
    <property type="term" value="C:nucleus"/>
    <property type="evidence" value="ECO:0007669"/>
    <property type="project" value="TreeGrafter"/>
</dbReference>
<accession>A0A812LWH5</accession>
<dbReference type="GO" id="GO:0016491">
    <property type="term" value="F:oxidoreductase activity"/>
    <property type="evidence" value="ECO:0007669"/>
    <property type="project" value="UniProtKB-KW"/>
</dbReference>
<dbReference type="Gene3D" id="3.90.25.10">
    <property type="entry name" value="UDP-galactose 4-epimerase, domain 1"/>
    <property type="match status" value="1"/>
</dbReference>
<keyword evidence="2" id="KW-0521">NADP</keyword>
<organism evidence="5 6">
    <name type="scientific">Symbiodinium necroappetens</name>
    <dbReference type="NCBI Taxonomy" id="1628268"/>
    <lineage>
        <taxon>Eukaryota</taxon>
        <taxon>Sar</taxon>
        <taxon>Alveolata</taxon>
        <taxon>Dinophyceae</taxon>
        <taxon>Suessiales</taxon>
        <taxon>Symbiodiniaceae</taxon>
        <taxon>Symbiodinium</taxon>
    </lineage>
</organism>
<comment type="caution">
    <text evidence="5">The sequence shown here is derived from an EMBL/GenBank/DDBJ whole genome shotgun (WGS) entry which is preliminary data.</text>
</comment>
<dbReference type="InterPro" id="IPR008030">
    <property type="entry name" value="NmrA-like"/>
</dbReference>
<sequence>MGPQCIAVVGATGHQGGAVVQALVAKGVSVVVAITRNPYSKKAQELKTTLRRVELRKGDLSNQKSLEAAFSGCDGAFVLGTDNRTTGHWKYENMKKQYENCAAALKCIDGMKHVVISATEFLPAQEVFNGKGLPITYEAKDHILATRDINICRELAGGKLADPVEELRDMHQGVSQAGNFKFRRVIGALGASGKQGLAVVCSLSQFGKRSVIALVRDDRSSVAQELAKMPRVEVRKIQDMTHGGHEGAMEAFKGCDAAFVNAADPKDPGKVVVMHQKIAAGLTQLGTMKHVVMSTMEEVRKHPKMADVPVIPIEQYDLAPNDMKAPMLDAKANAQQRFFANKPALPTTFVYPSPYIEQGLIWPSGKKDPVVFEWPLGVGPIPWTVLKDFGQVVAGIFDDPSMATRRKEFVYQPLDYAKDDVLALRDLKRCEQLG</sequence>
<dbReference type="Proteomes" id="UP000601435">
    <property type="component" value="Unassembled WGS sequence"/>
</dbReference>
<keyword evidence="3" id="KW-0560">Oxidoreductase</keyword>
<dbReference type="InterPro" id="IPR051164">
    <property type="entry name" value="NmrA-like_oxidored"/>
</dbReference>
<comment type="similarity">
    <text evidence="1">Belongs to the NmrA-type oxidoreductase family.</text>
</comment>
<evidence type="ECO:0000313" key="5">
    <source>
        <dbReference type="EMBL" id="CAE7248015.1"/>
    </source>
</evidence>
<evidence type="ECO:0000313" key="6">
    <source>
        <dbReference type="Proteomes" id="UP000601435"/>
    </source>
</evidence>
<feature type="domain" description="NmrA-like" evidence="4">
    <location>
        <begin position="186"/>
        <end position="302"/>
    </location>
</feature>
<gene>
    <name evidence="5" type="primary">NMRAL1</name>
    <name evidence="5" type="ORF">SNEC2469_LOCUS4951</name>
</gene>
<evidence type="ECO:0000256" key="2">
    <source>
        <dbReference type="ARBA" id="ARBA00022857"/>
    </source>
</evidence>
<dbReference type="PANTHER" id="PTHR42748">
    <property type="entry name" value="NITROGEN METABOLITE REPRESSION PROTEIN NMRA FAMILY MEMBER"/>
    <property type="match status" value="1"/>
</dbReference>
<feature type="non-terminal residue" evidence="5">
    <location>
        <position position="1"/>
    </location>
</feature>
<proteinExistence type="inferred from homology"/>
<dbReference type="SUPFAM" id="SSF51735">
    <property type="entry name" value="NAD(P)-binding Rossmann-fold domains"/>
    <property type="match status" value="2"/>
</dbReference>
<keyword evidence="6" id="KW-1185">Reference proteome</keyword>
<evidence type="ECO:0000256" key="3">
    <source>
        <dbReference type="ARBA" id="ARBA00023002"/>
    </source>
</evidence>
<dbReference type="EMBL" id="CAJNJA010009558">
    <property type="protein sequence ID" value="CAE7248015.1"/>
    <property type="molecule type" value="Genomic_DNA"/>
</dbReference>
<dbReference type="Gene3D" id="3.40.50.720">
    <property type="entry name" value="NAD(P)-binding Rossmann-like Domain"/>
    <property type="match status" value="2"/>
</dbReference>
<dbReference type="PANTHER" id="PTHR42748:SF30">
    <property type="entry name" value="NMRA-LIKE DOMAIN-CONTAINING PROTEIN"/>
    <property type="match status" value="1"/>
</dbReference>
<evidence type="ECO:0000256" key="1">
    <source>
        <dbReference type="ARBA" id="ARBA00006328"/>
    </source>
</evidence>
<feature type="domain" description="NmrA-like" evidence="4">
    <location>
        <begin position="5"/>
        <end position="129"/>
    </location>
</feature>
<dbReference type="InterPro" id="IPR036291">
    <property type="entry name" value="NAD(P)-bd_dom_sf"/>
</dbReference>
<reference evidence="5" key="1">
    <citation type="submission" date="2021-02" db="EMBL/GenBank/DDBJ databases">
        <authorList>
            <person name="Dougan E. K."/>
            <person name="Rhodes N."/>
            <person name="Thang M."/>
            <person name="Chan C."/>
        </authorList>
    </citation>
    <scope>NUCLEOTIDE SEQUENCE</scope>
</reference>
<dbReference type="Pfam" id="PF05368">
    <property type="entry name" value="NmrA"/>
    <property type="match status" value="2"/>
</dbReference>
<dbReference type="OrthoDB" id="300709at2759"/>
<dbReference type="AlphaFoldDB" id="A0A812LWH5"/>
<evidence type="ECO:0000259" key="4">
    <source>
        <dbReference type="Pfam" id="PF05368"/>
    </source>
</evidence>